<keyword evidence="5" id="KW-1185">Reference proteome</keyword>
<dbReference type="AlphaFoldDB" id="A0A9X2YNZ5"/>
<comment type="caution">
    <text evidence="4">The sequence shown here is derived from an EMBL/GenBank/DDBJ whole genome shotgun (WGS) entry which is preliminary data.</text>
</comment>
<accession>A0A9X2YNZ5</accession>
<name>A0A9X2YNZ5_9MYCO</name>
<dbReference type="Proteomes" id="UP001140293">
    <property type="component" value="Unassembled WGS sequence"/>
</dbReference>
<protein>
    <submittedName>
        <fullName evidence="4">Flavin reductase family protein</fullName>
    </submittedName>
</protein>
<sequence length="181" mass="18894">MTISETTQTSVEDCSPDPAVMRRVLGHFCTGVAVVAGYGGEGSLGFTCQSVTSVSLDPPYISFCPSNGSSSWPRIRETGSLCVNVLAADQREVCWSFAKSGGDKFAGVAWRPGSNGAPVLDGVLASIEADIEFEHEAGDHTIVVARVTALRADPQREPLLFFRGDFGGFAGCLEAAGSGDA</sequence>
<gene>
    <name evidence="4" type="ORF">H7I41_08815</name>
</gene>
<dbReference type="InterPro" id="IPR012349">
    <property type="entry name" value="Split_barrel_FMN-bd"/>
</dbReference>
<feature type="domain" description="Flavin reductase like" evidence="3">
    <location>
        <begin position="25"/>
        <end position="168"/>
    </location>
</feature>
<organism evidence="4 5">
    <name type="scientific">[Mycobacterium] manitobense</name>
    <dbReference type="NCBI Taxonomy" id="190147"/>
    <lineage>
        <taxon>Bacteria</taxon>
        <taxon>Bacillati</taxon>
        <taxon>Actinomycetota</taxon>
        <taxon>Actinomycetes</taxon>
        <taxon>Mycobacteriales</taxon>
        <taxon>Mycobacteriaceae</taxon>
        <taxon>Mycolicibacterium</taxon>
    </lineage>
</organism>
<evidence type="ECO:0000259" key="3">
    <source>
        <dbReference type="SMART" id="SM00903"/>
    </source>
</evidence>
<dbReference type="InterPro" id="IPR002563">
    <property type="entry name" value="Flavin_Rdtase-like_dom"/>
</dbReference>
<evidence type="ECO:0000313" key="5">
    <source>
        <dbReference type="Proteomes" id="UP001140293"/>
    </source>
</evidence>
<dbReference type="SUPFAM" id="SSF50475">
    <property type="entry name" value="FMN-binding split barrel"/>
    <property type="match status" value="1"/>
</dbReference>
<reference evidence="4" key="1">
    <citation type="submission" date="2020-07" db="EMBL/GenBank/DDBJ databases">
        <authorList>
            <person name="Pettersson B.M.F."/>
            <person name="Behra P.R.K."/>
            <person name="Ramesh M."/>
            <person name="Das S."/>
            <person name="Dasgupta S."/>
            <person name="Kirsebom L.A."/>
        </authorList>
    </citation>
    <scope>NUCLEOTIDE SEQUENCE</scope>
    <source>
        <strain evidence="4">DSM 44615</strain>
    </source>
</reference>
<dbReference type="PANTHER" id="PTHR30466:SF11">
    <property type="entry name" value="FLAVIN-DEPENDENT MONOOXYGENASE, REDUCTASE SUBUNIT HSAB"/>
    <property type="match status" value="1"/>
</dbReference>
<dbReference type="GO" id="GO:0010181">
    <property type="term" value="F:FMN binding"/>
    <property type="evidence" value="ECO:0007669"/>
    <property type="project" value="InterPro"/>
</dbReference>
<comment type="similarity">
    <text evidence="1">Belongs to the non-flavoprotein flavin reductase family.</text>
</comment>
<evidence type="ECO:0000256" key="2">
    <source>
        <dbReference type="ARBA" id="ARBA00023002"/>
    </source>
</evidence>
<dbReference type="Pfam" id="PF01613">
    <property type="entry name" value="Flavin_Reduct"/>
    <property type="match status" value="1"/>
</dbReference>
<dbReference type="EMBL" id="JACKSJ010000062">
    <property type="protein sequence ID" value="MCV7170022.1"/>
    <property type="molecule type" value="Genomic_DNA"/>
</dbReference>
<dbReference type="RefSeq" id="WP_264012196.1">
    <property type="nucleotide sequence ID" value="NZ_JACKSJ010000062.1"/>
</dbReference>
<keyword evidence="2" id="KW-0560">Oxidoreductase</keyword>
<dbReference type="Gene3D" id="2.30.110.10">
    <property type="entry name" value="Electron Transport, Fmn-binding Protein, Chain A"/>
    <property type="match status" value="1"/>
</dbReference>
<dbReference type="InterPro" id="IPR050268">
    <property type="entry name" value="NADH-dep_flavin_reductase"/>
</dbReference>
<dbReference type="PANTHER" id="PTHR30466">
    <property type="entry name" value="FLAVIN REDUCTASE"/>
    <property type="match status" value="1"/>
</dbReference>
<dbReference type="SMART" id="SM00903">
    <property type="entry name" value="Flavin_Reduct"/>
    <property type="match status" value="1"/>
</dbReference>
<proteinExistence type="inferred from homology"/>
<reference evidence="4" key="2">
    <citation type="journal article" date="2022" name="BMC Genomics">
        <title>Comparative genome analysis of mycobacteria focusing on tRNA and non-coding RNA.</title>
        <authorList>
            <person name="Behra P.R.K."/>
            <person name="Pettersson B.M.F."/>
            <person name="Ramesh M."/>
            <person name="Das S."/>
            <person name="Dasgupta S."/>
            <person name="Kirsebom L.A."/>
        </authorList>
    </citation>
    <scope>NUCLEOTIDE SEQUENCE</scope>
    <source>
        <strain evidence="4">DSM 44615</strain>
    </source>
</reference>
<evidence type="ECO:0000313" key="4">
    <source>
        <dbReference type="EMBL" id="MCV7170022.1"/>
    </source>
</evidence>
<dbReference type="GO" id="GO:0042602">
    <property type="term" value="F:riboflavin reductase (NADPH) activity"/>
    <property type="evidence" value="ECO:0007669"/>
    <property type="project" value="TreeGrafter"/>
</dbReference>
<evidence type="ECO:0000256" key="1">
    <source>
        <dbReference type="ARBA" id="ARBA00008898"/>
    </source>
</evidence>